<accession>A0A9D4MER1</accession>
<evidence type="ECO:0000313" key="2">
    <source>
        <dbReference type="Proteomes" id="UP000828390"/>
    </source>
</evidence>
<keyword evidence="2" id="KW-1185">Reference proteome</keyword>
<dbReference type="AlphaFoldDB" id="A0A9D4MER1"/>
<proteinExistence type="predicted"/>
<dbReference type="Proteomes" id="UP000828390">
    <property type="component" value="Unassembled WGS sequence"/>
</dbReference>
<name>A0A9D4MER1_DREPO</name>
<protein>
    <submittedName>
        <fullName evidence="1">Uncharacterized protein</fullName>
    </submittedName>
</protein>
<reference evidence="1" key="2">
    <citation type="submission" date="2020-11" db="EMBL/GenBank/DDBJ databases">
        <authorList>
            <person name="McCartney M.A."/>
            <person name="Auch B."/>
            <person name="Kono T."/>
            <person name="Mallez S."/>
            <person name="Becker A."/>
            <person name="Gohl D.M."/>
            <person name="Silverstein K.A.T."/>
            <person name="Koren S."/>
            <person name="Bechman K.B."/>
            <person name="Herman A."/>
            <person name="Abrahante J.E."/>
            <person name="Garbe J."/>
        </authorList>
    </citation>
    <scope>NUCLEOTIDE SEQUENCE</scope>
    <source>
        <strain evidence="1">Duluth1</strain>
        <tissue evidence="1">Whole animal</tissue>
    </source>
</reference>
<comment type="caution">
    <text evidence="1">The sequence shown here is derived from an EMBL/GenBank/DDBJ whole genome shotgun (WGS) entry which is preliminary data.</text>
</comment>
<reference evidence="1" key="1">
    <citation type="journal article" date="2019" name="bioRxiv">
        <title>The Genome of the Zebra Mussel, Dreissena polymorpha: A Resource for Invasive Species Research.</title>
        <authorList>
            <person name="McCartney M.A."/>
            <person name="Auch B."/>
            <person name="Kono T."/>
            <person name="Mallez S."/>
            <person name="Zhang Y."/>
            <person name="Obille A."/>
            <person name="Becker A."/>
            <person name="Abrahante J.E."/>
            <person name="Garbe J."/>
            <person name="Badalamenti J.P."/>
            <person name="Herman A."/>
            <person name="Mangelson H."/>
            <person name="Liachko I."/>
            <person name="Sullivan S."/>
            <person name="Sone E.D."/>
            <person name="Koren S."/>
            <person name="Silverstein K.A.T."/>
            <person name="Beckman K.B."/>
            <person name="Gohl D.M."/>
        </authorList>
    </citation>
    <scope>NUCLEOTIDE SEQUENCE</scope>
    <source>
        <strain evidence="1">Duluth1</strain>
        <tissue evidence="1">Whole animal</tissue>
    </source>
</reference>
<organism evidence="1 2">
    <name type="scientific">Dreissena polymorpha</name>
    <name type="common">Zebra mussel</name>
    <name type="synonym">Mytilus polymorpha</name>
    <dbReference type="NCBI Taxonomy" id="45954"/>
    <lineage>
        <taxon>Eukaryota</taxon>
        <taxon>Metazoa</taxon>
        <taxon>Spiralia</taxon>
        <taxon>Lophotrochozoa</taxon>
        <taxon>Mollusca</taxon>
        <taxon>Bivalvia</taxon>
        <taxon>Autobranchia</taxon>
        <taxon>Heteroconchia</taxon>
        <taxon>Euheterodonta</taxon>
        <taxon>Imparidentia</taxon>
        <taxon>Neoheterodontei</taxon>
        <taxon>Myida</taxon>
        <taxon>Dreissenoidea</taxon>
        <taxon>Dreissenidae</taxon>
        <taxon>Dreissena</taxon>
    </lineage>
</organism>
<gene>
    <name evidence="1" type="ORF">DPMN_038491</name>
</gene>
<dbReference type="EMBL" id="JAIWYP010000002">
    <property type="protein sequence ID" value="KAH3875228.1"/>
    <property type="molecule type" value="Genomic_DNA"/>
</dbReference>
<sequence>MNAAAMITCITTTIPLSITNIHFTSIINNNNNSSNNSNRNSSNSNITADCRNYSPCEKTRNLISHISVWNPR</sequence>
<evidence type="ECO:0000313" key="1">
    <source>
        <dbReference type="EMBL" id="KAH3875228.1"/>
    </source>
</evidence>